<evidence type="ECO:0000313" key="15">
    <source>
        <dbReference type="Proteomes" id="UP000007054"/>
    </source>
</evidence>
<dbReference type="Gene3D" id="1.10.150.870">
    <property type="match status" value="1"/>
</dbReference>
<name>D4LEF6_RUMC1</name>
<evidence type="ECO:0000256" key="11">
    <source>
        <dbReference type="HAMAP-Rule" id="MF_00356"/>
    </source>
</evidence>
<dbReference type="Pfam" id="PF17657">
    <property type="entry name" value="DNA_pol3_finger"/>
    <property type="match status" value="1"/>
</dbReference>
<dbReference type="Gene3D" id="3.30.420.10">
    <property type="entry name" value="Ribonuclease H-like superfamily/Ribonuclease H"/>
    <property type="match status" value="1"/>
</dbReference>
<dbReference type="InterPro" id="IPR029460">
    <property type="entry name" value="DNAPol_HHH"/>
</dbReference>
<evidence type="ECO:0000256" key="1">
    <source>
        <dbReference type="ARBA" id="ARBA00003452"/>
    </source>
</evidence>
<keyword evidence="2 11" id="KW-0963">Cytoplasm</keyword>
<feature type="domain" description="Exonuclease" evidence="12">
    <location>
        <begin position="427"/>
        <end position="593"/>
    </location>
</feature>
<dbReference type="InterPro" id="IPR012337">
    <property type="entry name" value="RNaseH-like_sf"/>
</dbReference>
<accession>D4LEF6</accession>
<dbReference type="InterPro" id="IPR006054">
    <property type="entry name" value="DnaQ"/>
</dbReference>
<evidence type="ECO:0000256" key="4">
    <source>
        <dbReference type="ARBA" id="ARBA00022695"/>
    </source>
</evidence>
<dbReference type="InterPro" id="IPR004805">
    <property type="entry name" value="DnaE2/DnaE/PolC"/>
</dbReference>
<evidence type="ECO:0000256" key="8">
    <source>
        <dbReference type="ARBA" id="ARBA00022839"/>
    </source>
</evidence>
<dbReference type="InterPro" id="IPR044923">
    <property type="entry name" value="PolC_middle_finger_sf"/>
</dbReference>
<gene>
    <name evidence="11" type="primary">polC</name>
    <name evidence="14" type="ordered locus">RUM_19660</name>
</gene>
<keyword evidence="9 11" id="KW-0239">DNA-directed DNA polymerase</keyword>
<dbReference type="Proteomes" id="UP000007054">
    <property type="component" value="Chromosome"/>
</dbReference>
<keyword evidence="3 11" id="KW-0808">Transferase</keyword>
<dbReference type="KEGG" id="rch:RUM_19660"/>
<dbReference type="Gene3D" id="1.10.150.700">
    <property type="entry name" value="PolC, middle finger domain"/>
    <property type="match status" value="1"/>
</dbReference>
<dbReference type="STRING" id="213810.RUM_19660"/>
<dbReference type="SUPFAM" id="SSF53098">
    <property type="entry name" value="Ribonuclease H-like"/>
    <property type="match status" value="1"/>
</dbReference>
<dbReference type="NCBIfam" id="TIGR00573">
    <property type="entry name" value="dnaq"/>
    <property type="match status" value="1"/>
</dbReference>
<dbReference type="PANTHER" id="PTHR32294:SF5">
    <property type="entry name" value="DNA POLYMERASE III POLC-TYPE"/>
    <property type="match status" value="1"/>
</dbReference>
<evidence type="ECO:0000256" key="2">
    <source>
        <dbReference type="ARBA" id="ARBA00022490"/>
    </source>
</evidence>
<dbReference type="PATRIC" id="fig|213810.4.peg.1865"/>
<evidence type="ECO:0000313" key="14">
    <source>
        <dbReference type="EMBL" id="CBL18001.1"/>
    </source>
</evidence>
<comment type="function">
    <text evidence="1 11">Required for replicative DNA synthesis. This DNA polymerase also exhibits 3' to 5' exonuclease activity.</text>
</comment>
<dbReference type="InterPro" id="IPR011708">
    <property type="entry name" value="DNA_pol3_alpha_NTPase_dom"/>
</dbReference>
<reference evidence="14 15" key="1">
    <citation type="submission" date="2010-03" db="EMBL/GenBank/DDBJ databases">
        <title>The genome sequence of Ruminococcus sp. 18P13.</title>
        <authorList>
            <consortium name="metaHIT consortium -- http://www.metahit.eu/"/>
            <person name="Pajon A."/>
            <person name="Turner K."/>
            <person name="Parkhill J."/>
            <person name="Bernalier A."/>
        </authorList>
    </citation>
    <scope>NUCLEOTIDE SEQUENCE [LARGE SCALE GENOMIC DNA]</scope>
    <source>
        <strain evidence="15">DSM 18848 / JCM 17042 / 18P13</strain>
    </source>
</reference>
<dbReference type="CDD" id="cd07435">
    <property type="entry name" value="PHP_PolIIIA_POLC"/>
    <property type="match status" value="1"/>
</dbReference>
<dbReference type="Pfam" id="PF02811">
    <property type="entry name" value="PHP"/>
    <property type="match status" value="1"/>
</dbReference>
<comment type="catalytic activity">
    <reaction evidence="10 11">
        <text>DNA(n) + a 2'-deoxyribonucleoside 5'-triphosphate = DNA(n+1) + diphosphate</text>
        <dbReference type="Rhea" id="RHEA:22508"/>
        <dbReference type="Rhea" id="RHEA-COMP:17339"/>
        <dbReference type="Rhea" id="RHEA-COMP:17340"/>
        <dbReference type="ChEBI" id="CHEBI:33019"/>
        <dbReference type="ChEBI" id="CHEBI:61560"/>
        <dbReference type="ChEBI" id="CHEBI:173112"/>
        <dbReference type="EC" id="2.7.7.7"/>
    </reaction>
</comment>
<dbReference type="InterPro" id="IPR006308">
    <property type="entry name" value="Pol_III_a_PolC-type_gram_pos"/>
</dbReference>
<dbReference type="Gene3D" id="3.20.20.140">
    <property type="entry name" value="Metal-dependent hydrolases"/>
    <property type="match status" value="2"/>
</dbReference>
<organism evidence="14 15">
    <name type="scientific">Ruminococcus champanellensis (strain DSM 18848 / JCM 17042 / KCTC 15320 / 18P13)</name>
    <dbReference type="NCBI Taxonomy" id="213810"/>
    <lineage>
        <taxon>Bacteria</taxon>
        <taxon>Bacillati</taxon>
        <taxon>Bacillota</taxon>
        <taxon>Clostridia</taxon>
        <taxon>Eubacteriales</taxon>
        <taxon>Oscillospiraceae</taxon>
        <taxon>Ruminococcus</taxon>
    </lineage>
</organism>
<comment type="subcellular location">
    <subcellularLocation>
        <location evidence="11">Cytoplasm</location>
    </subcellularLocation>
</comment>
<dbReference type="Gene3D" id="3.30.1900.20">
    <property type="match status" value="2"/>
</dbReference>
<dbReference type="InterPro" id="IPR013520">
    <property type="entry name" value="Ribonucl_H"/>
</dbReference>
<dbReference type="InterPro" id="IPR004013">
    <property type="entry name" value="PHP_dom"/>
</dbReference>
<dbReference type="GO" id="GO:0003887">
    <property type="term" value="F:DNA-directed DNA polymerase activity"/>
    <property type="evidence" value="ECO:0007669"/>
    <property type="project" value="UniProtKB-UniRule"/>
</dbReference>
<dbReference type="Pfam" id="PF14579">
    <property type="entry name" value="HHH_6"/>
    <property type="match status" value="1"/>
</dbReference>
<dbReference type="FunFam" id="3.30.420.10:FF:000045">
    <property type="entry name" value="3'-5' exonuclease DinG"/>
    <property type="match status" value="1"/>
</dbReference>
<dbReference type="Pfam" id="PF00929">
    <property type="entry name" value="RNase_T"/>
    <property type="match status" value="1"/>
</dbReference>
<dbReference type="InterPro" id="IPR036397">
    <property type="entry name" value="RNaseH_sf"/>
</dbReference>
<dbReference type="Gene3D" id="6.10.140.1510">
    <property type="match status" value="1"/>
</dbReference>
<dbReference type="PANTHER" id="PTHR32294">
    <property type="entry name" value="DNA POLYMERASE III SUBUNIT ALPHA"/>
    <property type="match status" value="1"/>
</dbReference>
<dbReference type="SMART" id="SM00481">
    <property type="entry name" value="POLIIIAc"/>
    <property type="match status" value="1"/>
</dbReference>
<evidence type="ECO:0000256" key="5">
    <source>
        <dbReference type="ARBA" id="ARBA00022705"/>
    </source>
</evidence>
<keyword evidence="8 11" id="KW-0269">Exonuclease</keyword>
<comment type="similarity">
    <text evidence="11">Belongs to the DNA polymerase type-C family. PolC subfamily.</text>
</comment>
<dbReference type="HOGENOM" id="CLU_003297_2_0_9"/>
<evidence type="ECO:0000256" key="6">
    <source>
        <dbReference type="ARBA" id="ARBA00022722"/>
    </source>
</evidence>
<sequence length="1444" mass="160673">MELKLADFLADLAPELPAAALEGMLYRLTYTENRTEMTFHVRYDQVLDAETMFAFETALEHRLSLSRVTLACRYAPELFTLETSYSSLISQLKRRMSVLNGFLDHAGVKREADKLAISLVHGGREILEQAGFCRALSMLIQEQYGLQLLVELSGENAPPATQHEELIAKVAAAIPQHRDQLTAPASGSTGKAAAPKVVAANAALLHLPFEVEEGSALVIRGGTIKEQPISLQEATGRLDTKVVVWGDIFDIPDRKEVKNGQKTILSYYITDYTGSIMLKMFIDTKKLSEAAYDKLKNGCTVVAKGNIEFDTFNKDITMMPMDLMLVKRKIRMDNAPKKRVELHMHTTMSAMDAVSSASDLIARAQAWGHHAIAITDHGVAQAFPEAMNAIGKAKDFKVIYGCEAYVVNDIAERKILIGETDKTVNDTIIIFDVETTGLSAERDRLTEIGAIKVKNMRVADSFHTYVNPERPIPPEITDLTGIHEGMVAEAPKASQALKEFFAFCGEDPVLVAHNARFDTSFIDAAAGRAGQRYAYAYIDSLVLCQAMLPDLAKHKLNVVAKHLKLGKFDHHRADNDAMMLAKIYLELVGRLITEKKLEYLSELNTKVQKIDARKLKSFHQIILAKNQTGLKNLYRLISYGHIDCFYKKPLMPKSQLLKYHEGLLFGSACEAGELFRAMVDGRPYAELLELAKFYDYLEIQPLGNNAFMLRNGTAESEDDLKNWNRMICKIGDDLGLPVVATCDVHFMDPKDGKYRQILMAGNGFKDADQQAPLYLRTTDEMLEEFSYLGQEKAYEVVVENTNRIADLIDFVRPIPKGTFTPNIEGAEEDLTRITNNRAREIYGDPLPEIVAKRLDRELSSIIKHGFSVLYIIAQKLVSNSEEHGYLVGSRGSVGSSFVASMAGISEVNPLAPHYVCPKCKHSEFITDGSYGSGFDLPAKNCPNCGIEMRRDGHDIPFETFLGFDGDKAPDIDLNFSGEYQSSAHRYTEELFGRANVFKAGTISTVAEKTAFGYAKHFLEDRNESQNPAEENRLAKGCTGVKRTTGQHPGGMVVVPSDYDVYDFTPVQHPADSADSDVITTHFDFHSLHDTILKLDELGHVVPTLYKHLEDLTGIKIADVPTTDPDVIRMCTDVSVLGVTKEDVYCPTGSLGIPEMGTNFTIGMLMDAKPTKFSDFLQISGLSHGTDVWLGNAKDLIENKTCTISEVIGTRDSIMTYLLYKGVEPKQAFQIMEDTRKGKAPKTFTPERIQMLKDHNVPQWYIDSCLKIKYMFPKAHAAAYVIAAIKLGWFKLHKPLEFYSTYFTVRGGDFDADLAVRGIAAVRNRIEELRALGNDRSKKENDLYDILLIVNEMMSRGYEFLPIDLYKSHAVKYLIEDGKIRIPFGALSGVGEAAAMSLYETAQARDFVSIEEFQNKCGASKTIVDTLESIGALGALPKSSQMTLF</sequence>
<dbReference type="EMBL" id="FP929052">
    <property type="protein sequence ID" value="CBL18001.1"/>
    <property type="molecule type" value="Genomic_DNA"/>
</dbReference>
<dbReference type="CDD" id="cd06127">
    <property type="entry name" value="DEDDh"/>
    <property type="match status" value="1"/>
</dbReference>
<protein>
    <recommendedName>
        <fullName evidence="11">DNA polymerase III PolC-type</fullName>
        <shortName evidence="11">PolIII</shortName>
        <ecNumber evidence="11">2.7.7.7</ecNumber>
    </recommendedName>
</protein>
<dbReference type="InterPro" id="IPR040982">
    <property type="entry name" value="DNA_pol3_finger"/>
</dbReference>
<dbReference type="NCBIfam" id="TIGR01405">
    <property type="entry name" value="polC_Gram_pos"/>
    <property type="match status" value="1"/>
</dbReference>
<dbReference type="Gene3D" id="2.40.50.140">
    <property type="entry name" value="Nucleic acid-binding proteins"/>
    <property type="match status" value="1"/>
</dbReference>
<dbReference type="GO" id="GO:0006261">
    <property type="term" value="P:DNA-templated DNA replication"/>
    <property type="evidence" value="ECO:0007669"/>
    <property type="project" value="UniProtKB-UniRule"/>
</dbReference>
<dbReference type="InterPro" id="IPR012340">
    <property type="entry name" value="NA-bd_OB-fold"/>
</dbReference>
<keyword evidence="15" id="KW-1185">Reference proteome</keyword>
<proteinExistence type="inferred from homology"/>
<feature type="domain" description="Polymerase/histidinol phosphatase N-terminal" evidence="13">
    <location>
        <begin position="340"/>
        <end position="408"/>
    </location>
</feature>
<keyword evidence="5 11" id="KW-0235">DNA replication</keyword>
<dbReference type="NCBIfam" id="NF001688">
    <property type="entry name" value="PRK00448.1"/>
    <property type="match status" value="1"/>
</dbReference>
<dbReference type="GO" id="GO:0008408">
    <property type="term" value="F:3'-5' exonuclease activity"/>
    <property type="evidence" value="ECO:0007669"/>
    <property type="project" value="UniProtKB-UniRule"/>
</dbReference>
<dbReference type="SUPFAM" id="SSF50249">
    <property type="entry name" value="Nucleic acid-binding proteins"/>
    <property type="match status" value="1"/>
</dbReference>
<evidence type="ECO:0000259" key="12">
    <source>
        <dbReference type="SMART" id="SM00479"/>
    </source>
</evidence>
<evidence type="ECO:0000256" key="10">
    <source>
        <dbReference type="ARBA" id="ARBA00049244"/>
    </source>
</evidence>
<dbReference type="Pfam" id="PF07733">
    <property type="entry name" value="DNA_pol3_alpha"/>
    <property type="match status" value="2"/>
</dbReference>
<keyword evidence="4 11" id="KW-0548">Nucleotidyltransferase</keyword>
<evidence type="ECO:0000259" key="13">
    <source>
        <dbReference type="SMART" id="SM00481"/>
    </source>
</evidence>
<evidence type="ECO:0000256" key="7">
    <source>
        <dbReference type="ARBA" id="ARBA00022801"/>
    </source>
</evidence>
<keyword evidence="7 11" id="KW-0378">Hydrolase</keyword>
<dbReference type="EC" id="2.7.7.7" evidence="11"/>
<dbReference type="InterPro" id="IPR003141">
    <property type="entry name" value="Pol/His_phosphatase_N"/>
</dbReference>
<dbReference type="SMART" id="SM00479">
    <property type="entry name" value="EXOIII"/>
    <property type="match status" value="1"/>
</dbReference>
<keyword evidence="6 11" id="KW-0540">Nuclease</keyword>
<dbReference type="RefSeq" id="WP_015558907.1">
    <property type="nucleotide sequence ID" value="NC_021039.1"/>
</dbReference>
<dbReference type="CDD" id="cd04484">
    <property type="entry name" value="polC_OBF"/>
    <property type="match status" value="1"/>
</dbReference>
<dbReference type="GO" id="GO:0005737">
    <property type="term" value="C:cytoplasm"/>
    <property type="evidence" value="ECO:0007669"/>
    <property type="project" value="UniProtKB-SubCell"/>
</dbReference>
<dbReference type="HAMAP" id="MF_00356">
    <property type="entry name" value="DNApol_PolC"/>
    <property type="match status" value="1"/>
</dbReference>
<evidence type="ECO:0000256" key="3">
    <source>
        <dbReference type="ARBA" id="ARBA00022679"/>
    </source>
</evidence>
<evidence type="ECO:0000256" key="9">
    <source>
        <dbReference type="ARBA" id="ARBA00022932"/>
    </source>
</evidence>
<dbReference type="GeneID" id="83156635"/>
<dbReference type="GO" id="GO:0003677">
    <property type="term" value="F:DNA binding"/>
    <property type="evidence" value="ECO:0007669"/>
    <property type="project" value="UniProtKB-UniRule"/>
</dbReference>
<dbReference type="BioCyc" id="RCHA213810:RUM_RS09540-MONOMER"/>